<dbReference type="InterPro" id="IPR029063">
    <property type="entry name" value="SAM-dependent_MTases_sf"/>
</dbReference>
<reference evidence="2 3" key="2">
    <citation type="journal article" date="2003" name="DNA Res.">
        <title>Complete genome structure of Gloeobacter violaceus PCC 7421, a cyanobacterium that lacks thylakoids (supplement).</title>
        <authorList>
            <person name="Nakamura Y."/>
            <person name="Kaneko T."/>
            <person name="Sato S."/>
            <person name="Mimuro M."/>
            <person name="Miyashita H."/>
            <person name="Tsuchiya T."/>
            <person name="Sasamoto S."/>
            <person name="Watanabe A."/>
            <person name="Kawashima K."/>
            <person name="Kishida Y."/>
            <person name="Kiyokawa C."/>
            <person name="Kohara M."/>
            <person name="Matsumoto M."/>
            <person name="Matsuno A."/>
            <person name="Nakazaki N."/>
            <person name="Shimpo S."/>
            <person name="Takeuchi C."/>
            <person name="Yamada M."/>
            <person name="Tabata S."/>
        </authorList>
    </citation>
    <scope>NUCLEOTIDE SEQUENCE [LARGE SCALE GENOMIC DNA]</scope>
    <source>
        <strain evidence="3">ATCC 29082 / PCC 7421</strain>
    </source>
</reference>
<dbReference type="HOGENOM" id="CLU_053941_0_0_3"/>
<protein>
    <submittedName>
        <fullName evidence="2">Gll3477 protein</fullName>
    </submittedName>
</protein>
<feature type="domain" description="Methyltransferase" evidence="1">
    <location>
        <begin position="140"/>
        <end position="236"/>
    </location>
</feature>
<gene>
    <name evidence="2" type="ordered locus">gll3477</name>
</gene>
<dbReference type="OrthoDB" id="505670at2"/>
<evidence type="ECO:0000313" key="2">
    <source>
        <dbReference type="EMBL" id="BAC91418.1"/>
    </source>
</evidence>
<dbReference type="Proteomes" id="UP000000557">
    <property type="component" value="Chromosome"/>
</dbReference>
<dbReference type="eggNOG" id="COG2226">
    <property type="taxonomic scope" value="Bacteria"/>
</dbReference>
<accession>Q7NFP7</accession>
<dbReference type="InterPro" id="IPR050508">
    <property type="entry name" value="Methyltransf_Superfamily"/>
</dbReference>
<dbReference type="KEGG" id="gvi:gll3477"/>
<dbReference type="GO" id="GO:0008168">
    <property type="term" value="F:methyltransferase activity"/>
    <property type="evidence" value="ECO:0000318"/>
    <property type="project" value="GO_Central"/>
</dbReference>
<evidence type="ECO:0000259" key="1">
    <source>
        <dbReference type="Pfam" id="PF13649"/>
    </source>
</evidence>
<dbReference type="STRING" id="251221.gene:10760989"/>
<dbReference type="InParanoid" id="Q7NFP7"/>
<dbReference type="PANTHER" id="PTHR42912:SF80">
    <property type="entry name" value="METHYLTRANSFERASE DOMAIN-CONTAINING PROTEIN"/>
    <property type="match status" value="1"/>
</dbReference>
<dbReference type="AlphaFoldDB" id="Q7NFP7"/>
<dbReference type="PhylomeDB" id="Q7NFP7"/>
<dbReference type="InterPro" id="IPR041698">
    <property type="entry name" value="Methyltransf_25"/>
</dbReference>
<dbReference type="EMBL" id="BA000045">
    <property type="protein sequence ID" value="BAC91418.1"/>
    <property type="molecule type" value="Genomic_DNA"/>
</dbReference>
<sequence>MSPSTPVNARLVDRLVSGMLAIGPLFHLARHQARRMMIRRAESVGVAWHDRVAALRERDWQADLEAVENRTLLYPEYYRRPFHAYEQGNLCWEAALEVEVAAYAAHARVWPEAGADGDRRLRQGFLDILSAHLPEPPHTILDIGCSVGMSTFALQTAYPEAQVTGLDLSPHFLAVARHRAGRDGRTLIWRHAAAEQTGLPNHSVDLVCAFLLFHELPAQATHQVLGEAHRLLRPGGTLAVMDMNPRSTIYARMPLYVLTLLKSTEPYLGEYFDLDLEAALTGAGFEPPTLTCNTPRHRTLIARRAA</sequence>
<dbReference type="EnsemblBacteria" id="BAC91418">
    <property type="protein sequence ID" value="BAC91418"/>
    <property type="gene ID" value="BAC91418"/>
</dbReference>
<name>Q7NFP7_GLOVI</name>
<organism evidence="2 3">
    <name type="scientific">Gloeobacter violaceus (strain ATCC 29082 / PCC 7421)</name>
    <dbReference type="NCBI Taxonomy" id="251221"/>
    <lineage>
        <taxon>Bacteria</taxon>
        <taxon>Bacillati</taxon>
        <taxon>Cyanobacteriota</taxon>
        <taxon>Cyanophyceae</taxon>
        <taxon>Gloeobacterales</taxon>
        <taxon>Gloeobacteraceae</taxon>
        <taxon>Gloeobacter</taxon>
    </lineage>
</organism>
<proteinExistence type="predicted"/>
<dbReference type="Pfam" id="PF13649">
    <property type="entry name" value="Methyltransf_25"/>
    <property type="match status" value="1"/>
</dbReference>
<dbReference type="SUPFAM" id="SSF53335">
    <property type="entry name" value="S-adenosyl-L-methionine-dependent methyltransferases"/>
    <property type="match status" value="1"/>
</dbReference>
<dbReference type="PANTHER" id="PTHR42912">
    <property type="entry name" value="METHYLTRANSFERASE"/>
    <property type="match status" value="1"/>
</dbReference>
<reference evidence="2 3" key="1">
    <citation type="journal article" date="2003" name="DNA Res.">
        <title>Complete genome structure of Gloeobacter violaceus PCC 7421, a cyanobacterium that lacks thylakoids.</title>
        <authorList>
            <person name="Nakamura Y."/>
            <person name="Kaneko T."/>
            <person name="Sato S."/>
            <person name="Mimuro M."/>
            <person name="Miyashita H."/>
            <person name="Tsuchiya T."/>
            <person name="Sasamoto S."/>
            <person name="Watanabe A."/>
            <person name="Kawashima K."/>
            <person name="Kishida Y."/>
            <person name="Kiyokawa C."/>
            <person name="Kohara M."/>
            <person name="Matsumoto M."/>
            <person name="Matsuno A."/>
            <person name="Nakazaki N."/>
            <person name="Shimpo S."/>
            <person name="Takeuchi C."/>
            <person name="Yamada M."/>
            <person name="Tabata S."/>
        </authorList>
    </citation>
    <scope>NUCLEOTIDE SEQUENCE [LARGE SCALE GENOMIC DNA]</scope>
    <source>
        <strain evidence="3">ATCC 29082 / PCC 7421</strain>
    </source>
</reference>
<dbReference type="RefSeq" id="WP_011143466.1">
    <property type="nucleotide sequence ID" value="NC_005125.1"/>
</dbReference>
<dbReference type="Gene3D" id="3.40.50.150">
    <property type="entry name" value="Vaccinia Virus protein VP39"/>
    <property type="match status" value="1"/>
</dbReference>
<evidence type="ECO:0000313" key="3">
    <source>
        <dbReference type="Proteomes" id="UP000000557"/>
    </source>
</evidence>
<dbReference type="CDD" id="cd02440">
    <property type="entry name" value="AdoMet_MTases"/>
    <property type="match status" value="1"/>
</dbReference>
<keyword evidence="3" id="KW-1185">Reference proteome</keyword>